<organism evidence="1 2">
    <name type="scientific">Mytilus edulis</name>
    <name type="common">Blue mussel</name>
    <dbReference type="NCBI Taxonomy" id="6550"/>
    <lineage>
        <taxon>Eukaryota</taxon>
        <taxon>Metazoa</taxon>
        <taxon>Spiralia</taxon>
        <taxon>Lophotrochozoa</taxon>
        <taxon>Mollusca</taxon>
        <taxon>Bivalvia</taxon>
        <taxon>Autobranchia</taxon>
        <taxon>Pteriomorphia</taxon>
        <taxon>Mytilida</taxon>
        <taxon>Mytiloidea</taxon>
        <taxon>Mytilidae</taxon>
        <taxon>Mytilinae</taxon>
        <taxon>Mytilus</taxon>
    </lineage>
</organism>
<gene>
    <name evidence="1" type="ORF">MEDL_21413</name>
</gene>
<sequence length="309" mass="35915">MFCYWQKKNQVQRQRREKFLTKNYGPNIQSGYLVKQRKLKQKQSELPICLQDWILVIDDTPANKSRRWDAFHCIQSQLAAVPLKDKQRNRNVMVLGTSDKVAILDIAKPICEDVLCLKRKQRVASKNLQAKKRVKQLQVDKRKRKGSGRVGSTAEKIRRLHTDKGIEQLQSTNQELRQFSNAWNLISFLYRDNPYIFLDVESFSLDSAEDSSGFVGDNIYEVNIFSIEGEVYHIESLPIPPRQIIKNDNSKICNILKIIKTRCYESDQLLVLEKVSQTFTSSEMLKELPKECNFVLPLKSQKEKSSEDT</sequence>
<dbReference type="AlphaFoldDB" id="A0A8S3RK45"/>
<comment type="caution">
    <text evidence="1">The sequence shown here is derived from an EMBL/GenBank/DDBJ whole genome shotgun (WGS) entry which is preliminary data.</text>
</comment>
<dbReference type="Proteomes" id="UP000683360">
    <property type="component" value="Unassembled WGS sequence"/>
</dbReference>
<dbReference type="OrthoDB" id="6153305at2759"/>
<accession>A0A8S3RK45</accession>
<keyword evidence="2" id="KW-1185">Reference proteome</keyword>
<dbReference type="EMBL" id="CAJPWZ010001071">
    <property type="protein sequence ID" value="CAG2207141.1"/>
    <property type="molecule type" value="Genomic_DNA"/>
</dbReference>
<reference evidence="1" key="1">
    <citation type="submission" date="2021-03" db="EMBL/GenBank/DDBJ databases">
        <authorList>
            <person name="Bekaert M."/>
        </authorList>
    </citation>
    <scope>NUCLEOTIDE SEQUENCE</scope>
</reference>
<proteinExistence type="predicted"/>
<evidence type="ECO:0000313" key="1">
    <source>
        <dbReference type="EMBL" id="CAG2207141.1"/>
    </source>
</evidence>
<name>A0A8S3RK45_MYTED</name>
<evidence type="ECO:0000313" key="2">
    <source>
        <dbReference type="Proteomes" id="UP000683360"/>
    </source>
</evidence>
<protein>
    <submittedName>
        <fullName evidence="1">Uncharacterized protein</fullName>
    </submittedName>
</protein>